<dbReference type="OrthoDB" id="410058at2759"/>
<keyword evidence="7" id="KW-1133">Transmembrane helix</keyword>
<dbReference type="Gene3D" id="2.70.98.110">
    <property type="entry name" value="Glycosyl hydrolase family 63, N-terminal domain"/>
    <property type="match status" value="1"/>
</dbReference>
<feature type="region of interest" description="Disordered" evidence="14">
    <location>
        <begin position="198"/>
        <end position="223"/>
    </location>
</feature>
<dbReference type="InterPro" id="IPR004888">
    <property type="entry name" value="Glycoside_hydrolase_63"/>
</dbReference>
<feature type="signal peptide" evidence="15">
    <location>
        <begin position="1"/>
        <end position="19"/>
    </location>
</feature>
<evidence type="ECO:0000256" key="14">
    <source>
        <dbReference type="SAM" id="MobiDB-lite"/>
    </source>
</evidence>
<dbReference type="Proteomes" id="UP000562929">
    <property type="component" value="Unassembled WGS sequence"/>
</dbReference>
<keyword evidence="15" id="KW-0732">Signal</keyword>
<evidence type="ECO:0000313" key="19">
    <source>
        <dbReference type="Proteomes" id="UP000562929"/>
    </source>
</evidence>
<keyword evidence="6" id="KW-0735">Signal-anchor</keyword>
<dbReference type="Pfam" id="PF03200">
    <property type="entry name" value="Glyco_hydro_63"/>
    <property type="match status" value="2"/>
</dbReference>
<dbReference type="GO" id="GO:0005789">
    <property type="term" value="C:endoplasmic reticulum membrane"/>
    <property type="evidence" value="ECO:0007669"/>
    <property type="project" value="UniProtKB-SubCell"/>
</dbReference>
<comment type="subcellular location">
    <subcellularLocation>
        <location evidence="1 12">Endoplasmic reticulum membrane</location>
        <topology evidence="1 12">Single-pass type II membrane protein</topology>
    </subcellularLocation>
</comment>
<dbReference type="InterPro" id="IPR031335">
    <property type="entry name" value="Glyco_hydro_63_C"/>
</dbReference>
<evidence type="ECO:0000256" key="3">
    <source>
        <dbReference type="ARBA" id="ARBA00022692"/>
    </source>
</evidence>
<evidence type="ECO:0000256" key="13">
    <source>
        <dbReference type="RuleBase" id="RU369107"/>
    </source>
</evidence>
<gene>
    <name evidence="18" type="ORF">GQ602_005357</name>
</gene>
<dbReference type="EMBL" id="JAACLJ010000005">
    <property type="protein sequence ID" value="KAF4586052.1"/>
    <property type="molecule type" value="Genomic_DNA"/>
</dbReference>
<keyword evidence="8" id="KW-0472">Membrane</keyword>
<comment type="pathway">
    <text evidence="13">Glycan metabolism; N-glycan degradation.</text>
</comment>
<evidence type="ECO:0000259" key="17">
    <source>
        <dbReference type="Pfam" id="PF16923"/>
    </source>
</evidence>
<proteinExistence type="inferred from homology"/>
<sequence>MARLAGLAIVAAAASLVSGSGDESVLAAEINRLNNQSLFWGPYKPNLYFGVRPRVPQSLWTGLMWGRMEDFEDIKDGFRYTCEQGKDIPGYGWDEFDARTGGVQTIHDEGNNIDISTSFVKIAGGGHGGSWAARIKGTPRASASAPEKLKTTVVYYLAQEGDGEVEPEQQEGSEGGFKRDVLFRGRSDALGSYKMVITNGEGEHPTGDDDLSSTRPGDTTVVNSQQLPDDMLWQAKAVVFQQLQRAAAEVQESMADESKARPSPWQVYRVPHSPAKGNVHVVQKTFEGPFTFDVLFSSGSSGVEVTSELATREMARASAAFSERFQRVFPLQEPFTGEEYVRFGKNMLSNLVGGMGYFYGDQLVDRSYAAEYDEEGESFWIETAEARARGKQKLEGPYELFTAIPSRSFFPRGFLWDEGFHLLLISDWDLDLGLEVLSSWFATMDEDGWIAREQILGAEARSKVPEEFRVQYPHYGNPPTLFLVVDGMLDRLRARSNGTSGTSRRLDTDKDDGERLYTAHLDNEELGWDYLRRLYPLLRRQYDWFRKTQRGEVKSYDRTAYAPKEAYRWRGRTETHCLTSGLDDYPRPQPPHPGELHVDLLSWIGLMTGTLLRLSEGLGLTDEADELRTRLHGLQRNAVDLHWSESEGMFCDASVDDFEEHRLVCHSGYVSLMPLLTGLVDAGDERTGRILEGLGEEGGSLEPVRVWMPVNWMVVVWLRGIATGTGPFRTRARTLHNELRRNLIRTVYESWRETGFVWEQYGV</sequence>
<dbReference type="Gene3D" id="1.50.10.10">
    <property type="match status" value="1"/>
</dbReference>
<organism evidence="18 19">
    <name type="scientific">Ophiocordyceps camponoti-floridani</name>
    <dbReference type="NCBI Taxonomy" id="2030778"/>
    <lineage>
        <taxon>Eukaryota</taxon>
        <taxon>Fungi</taxon>
        <taxon>Dikarya</taxon>
        <taxon>Ascomycota</taxon>
        <taxon>Pezizomycotina</taxon>
        <taxon>Sordariomycetes</taxon>
        <taxon>Hypocreomycetidae</taxon>
        <taxon>Hypocreales</taxon>
        <taxon>Ophiocordycipitaceae</taxon>
        <taxon>Ophiocordyceps</taxon>
    </lineage>
</organism>
<evidence type="ECO:0000313" key="18">
    <source>
        <dbReference type="EMBL" id="KAF4586052.1"/>
    </source>
</evidence>
<evidence type="ECO:0000256" key="12">
    <source>
        <dbReference type="RuleBase" id="RU368089"/>
    </source>
</evidence>
<keyword evidence="9 13" id="KW-0325">Glycoprotein</keyword>
<keyword evidence="10 12" id="KW-0326">Glycosidase</keyword>
<keyword evidence="19" id="KW-1185">Reference proteome</keyword>
<reference evidence="18 19" key="1">
    <citation type="journal article" date="2020" name="G3 (Bethesda)">
        <title>Genetic Underpinnings of Host Manipulation by Ophiocordyceps as Revealed by Comparative Transcriptomics.</title>
        <authorList>
            <person name="Will I."/>
            <person name="Das B."/>
            <person name="Trinh T."/>
            <person name="Brachmann A."/>
            <person name="Ohm R.A."/>
            <person name="de Bekker C."/>
        </authorList>
    </citation>
    <scope>NUCLEOTIDE SEQUENCE [LARGE SCALE GENOMIC DNA]</scope>
    <source>
        <strain evidence="18 19">EC05</strain>
    </source>
</reference>
<feature type="domain" description="Glycosyl hydrolase family 63 C-terminal" evidence="16">
    <location>
        <begin position="706"/>
        <end position="761"/>
    </location>
</feature>
<evidence type="ECO:0000256" key="1">
    <source>
        <dbReference type="ARBA" id="ARBA00004648"/>
    </source>
</evidence>
<evidence type="ECO:0000256" key="6">
    <source>
        <dbReference type="ARBA" id="ARBA00022968"/>
    </source>
</evidence>
<dbReference type="PANTHER" id="PTHR10412">
    <property type="entry name" value="MANNOSYL-OLIGOSACCHARIDE GLUCOSIDASE"/>
    <property type="match status" value="1"/>
</dbReference>
<dbReference type="GO" id="GO:0006487">
    <property type="term" value="P:protein N-linked glycosylation"/>
    <property type="evidence" value="ECO:0007669"/>
    <property type="project" value="UniProtKB-UniRule"/>
</dbReference>
<dbReference type="InterPro" id="IPR008928">
    <property type="entry name" value="6-hairpin_glycosidase_sf"/>
</dbReference>
<evidence type="ECO:0000256" key="8">
    <source>
        <dbReference type="ARBA" id="ARBA00023136"/>
    </source>
</evidence>
<dbReference type="InterPro" id="IPR031631">
    <property type="entry name" value="Glyco_hydro_63N"/>
</dbReference>
<dbReference type="GO" id="GO:0009311">
    <property type="term" value="P:oligosaccharide metabolic process"/>
    <property type="evidence" value="ECO:0007669"/>
    <property type="project" value="UniProtKB-UniRule"/>
</dbReference>
<evidence type="ECO:0000256" key="15">
    <source>
        <dbReference type="SAM" id="SignalP"/>
    </source>
</evidence>
<dbReference type="GO" id="GO:0004573">
    <property type="term" value="F:Glc3Man9GlcNAc2 oligosaccharide glucosidase activity"/>
    <property type="evidence" value="ECO:0007669"/>
    <property type="project" value="UniProtKB-UniRule"/>
</dbReference>
<evidence type="ECO:0000256" key="5">
    <source>
        <dbReference type="ARBA" id="ARBA00022824"/>
    </source>
</evidence>
<keyword evidence="3" id="KW-0812">Transmembrane</keyword>
<dbReference type="Pfam" id="PF16923">
    <property type="entry name" value="Glyco_hydro_63N"/>
    <property type="match status" value="1"/>
</dbReference>
<dbReference type="InterPro" id="IPR038518">
    <property type="entry name" value="Glyco_hydro_63N_sf"/>
</dbReference>
<dbReference type="EC" id="3.2.1.106" evidence="11 12"/>
<evidence type="ECO:0000256" key="2">
    <source>
        <dbReference type="ARBA" id="ARBA00010833"/>
    </source>
</evidence>
<feature type="compositionally biased region" description="Polar residues" evidence="14">
    <location>
        <begin position="213"/>
        <end position="223"/>
    </location>
</feature>
<evidence type="ECO:0000259" key="16">
    <source>
        <dbReference type="Pfam" id="PF03200"/>
    </source>
</evidence>
<comment type="function">
    <text evidence="12">Cleaves the distal alpha 1,2-linked glucose residue from the Glc(3)Man(9)GlcNAc(2) oligosaccharide precursor.</text>
</comment>
<evidence type="ECO:0000256" key="10">
    <source>
        <dbReference type="ARBA" id="ARBA00023295"/>
    </source>
</evidence>
<evidence type="ECO:0000256" key="11">
    <source>
        <dbReference type="ARBA" id="ARBA00038888"/>
    </source>
</evidence>
<keyword evidence="4 12" id="KW-0378">Hydrolase</keyword>
<evidence type="ECO:0000256" key="7">
    <source>
        <dbReference type="ARBA" id="ARBA00022989"/>
    </source>
</evidence>
<evidence type="ECO:0000256" key="9">
    <source>
        <dbReference type="ARBA" id="ARBA00023180"/>
    </source>
</evidence>
<dbReference type="PANTHER" id="PTHR10412:SF11">
    <property type="entry name" value="MANNOSYL-OLIGOSACCHARIDE GLUCOSIDASE"/>
    <property type="match status" value="1"/>
</dbReference>
<dbReference type="SUPFAM" id="SSF48208">
    <property type="entry name" value="Six-hairpin glycosidases"/>
    <property type="match status" value="1"/>
</dbReference>
<accession>A0A8H4VD44</accession>
<comment type="catalytic activity">
    <reaction evidence="12">
        <text>N(4)-(alpha-D-Glc-(1-&gt;2)-alpha-D-Glc-(1-&gt;3)-alpha-D-Glc-(1-&gt;3)-alpha-D-Man-(1-&gt;2)-alpha-D-Man-(1-&gt;2)-alpha-D-Man-(1-&gt;3)-[alpha-D-Man-(1-&gt;2)-alpha-D-Man-(1-&gt;3)-[alpha-D-Man-(1-&gt;2)-alpha-D-Man-(1-&gt;6)]-alpha-D-Man-(1-&gt;6)]-beta-D-Man-(1-&gt;4)-beta-D-GlcNAc-(1-&gt;4)-beta-D-GlcNAc)-L-asparaginyl-[protein] + H2O = N(4)-(alpha-D-Glc-(1-&gt;3)-alpha-D-Glc-(1-&gt;3)-alpha-D-Man-(1-&gt;2)-alpha-D-Man-(1-&gt;2)-alpha-D-Man-(1-&gt;3)-[alpha-D-Man-(1-&gt;2)-alpha-D-Man-(1-&gt;3)-[alpha-D-Man-(1-&gt;2)-alpha-D-Man-(1-&gt;6)]-alpha-D-Man-(1-&gt;6)]-beta-D-Man-(1-&gt;4)-beta-D-GlcNAc-(1-&gt;4)-beta-D-GlcNAc)-L-asparaginyl-[protein] + beta-D-glucose</text>
        <dbReference type="Rhea" id="RHEA:55988"/>
        <dbReference type="Rhea" id="RHEA-COMP:12806"/>
        <dbReference type="Rhea" id="RHEA-COMP:14355"/>
        <dbReference type="ChEBI" id="CHEBI:15377"/>
        <dbReference type="ChEBI" id="CHEBI:15903"/>
        <dbReference type="ChEBI" id="CHEBI:59082"/>
        <dbReference type="ChEBI" id="CHEBI:132537"/>
        <dbReference type="EC" id="3.2.1.106"/>
    </reaction>
</comment>
<keyword evidence="5 12" id="KW-0256">Endoplasmic reticulum</keyword>
<comment type="similarity">
    <text evidence="2 12">Belongs to the glycosyl hydrolase 63 family.</text>
</comment>
<name>A0A8H4VD44_9HYPO</name>
<feature type="chain" id="PRO_5034817035" description="Mannosyl-oligosaccharide glucosidase" evidence="15">
    <location>
        <begin position="20"/>
        <end position="763"/>
    </location>
</feature>
<dbReference type="InterPro" id="IPR012341">
    <property type="entry name" value="6hp_glycosidase-like_sf"/>
</dbReference>
<dbReference type="AlphaFoldDB" id="A0A8H4VD44"/>
<evidence type="ECO:0000256" key="4">
    <source>
        <dbReference type="ARBA" id="ARBA00022801"/>
    </source>
</evidence>
<protein>
    <recommendedName>
        <fullName evidence="11 12">Mannosyl-oligosaccharide glucosidase</fullName>
        <ecNumber evidence="11 12">3.2.1.106</ecNumber>
    </recommendedName>
    <alternativeName>
        <fullName evidence="13">Glucosidase I</fullName>
    </alternativeName>
</protein>
<feature type="domain" description="Glycosyl hydrolase family 63 N-terminal" evidence="17">
    <location>
        <begin position="37"/>
        <end position="268"/>
    </location>
</feature>
<comment type="caution">
    <text evidence="18">The sequence shown here is derived from an EMBL/GenBank/DDBJ whole genome shotgun (WGS) entry which is preliminary data.</text>
</comment>
<feature type="domain" description="Glycosyl hydrolase family 63 C-terminal" evidence="16">
    <location>
        <begin position="307"/>
        <end position="694"/>
    </location>
</feature>